<organism evidence="1 2">
    <name type="scientific">Leptospira inadai serovar Lyme</name>
    <dbReference type="NCBI Taxonomy" id="293084"/>
    <lineage>
        <taxon>Bacteria</taxon>
        <taxon>Pseudomonadati</taxon>
        <taxon>Spirochaetota</taxon>
        <taxon>Spirochaetia</taxon>
        <taxon>Leptospirales</taxon>
        <taxon>Leptospiraceae</taxon>
        <taxon>Leptospira</taxon>
    </lineage>
</organism>
<reference evidence="1" key="1">
    <citation type="submission" date="2018-01" db="EMBL/GenBank/DDBJ databases">
        <title>Genomic characterization of Leptospira inadai serogroup Lyme isolated from captured rat in Brazil and comparative analysis with human reference strain.</title>
        <authorList>
            <person name="Moreno L.Z."/>
            <person name="Loureiro A.P."/>
            <person name="Miraglia F."/>
            <person name="Kremer F.S."/>
            <person name="Eslabao M.R."/>
            <person name="Dellagostin O.A."/>
            <person name="Lilenbaum W."/>
            <person name="Moreno A.M."/>
        </authorList>
    </citation>
    <scope>NUCLEOTIDE SEQUENCE [LARGE SCALE GENOMIC DNA]</scope>
    <source>
        <strain evidence="1">M34/99</strain>
    </source>
</reference>
<evidence type="ECO:0000313" key="1">
    <source>
        <dbReference type="EMBL" id="PNV76203.1"/>
    </source>
</evidence>
<sequence length="141" mass="16104">MFRGQRTEDRGQRTEVRGQNIDERRFHVLEKDSCVQGIFPYSCNFSNIEQLLSSESARDVQGFSPAWLIFGILYFPGFPCGMRRIAEPETARSLRMQGGALRFLCISPKFYLMRGPVFPYAGRKSLECRPKSQKIGKIAGD</sequence>
<protein>
    <submittedName>
        <fullName evidence="1">Uncharacterized protein</fullName>
    </submittedName>
</protein>
<comment type="caution">
    <text evidence="1">The sequence shown here is derived from an EMBL/GenBank/DDBJ whole genome shotgun (WGS) entry which is preliminary data.</text>
</comment>
<name>A0ABX4YLR8_9LEPT</name>
<proteinExistence type="predicted"/>
<evidence type="ECO:0000313" key="2">
    <source>
        <dbReference type="Proteomes" id="UP000094669"/>
    </source>
</evidence>
<keyword evidence="2" id="KW-1185">Reference proteome</keyword>
<accession>A0ABX4YLR8</accession>
<gene>
    <name evidence="1" type="ORF">BES34_004135</name>
</gene>
<dbReference type="Proteomes" id="UP000094669">
    <property type="component" value="Unassembled WGS sequence"/>
</dbReference>
<dbReference type="EMBL" id="MCRM02000003">
    <property type="protein sequence ID" value="PNV76203.1"/>
    <property type="molecule type" value="Genomic_DNA"/>
</dbReference>